<proteinExistence type="predicted"/>
<accession>A0ABR2XZP9</accession>
<dbReference type="Proteomes" id="UP001465668">
    <property type="component" value="Unassembled WGS sequence"/>
</dbReference>
<dbReference type="EMBL" id="JARVKM010000012">
    <property type="protein sequence ID" value="KAK9779126.1"/>
    <property type="molecule type" value="Genomic_DNA"/>
</dbReference>
<sequence>MGGKPFSISCDPSCSTVDLSRANTVEHRISSFLAIATKAPVRGVYPPDCFLHHRALLVVFGVDNAISTQGNCIDLPGLPVYPRNGIRAFSHGILGCLIFVRKDLLQQRAPHDSPAAVEQTSIASAMPKALAETHALLAAIHDLATYPTRCQIEYGVVAGFTGETNAPTQNARRPTS</sequence>
<name>A0ABR2XZP9_9PEZI</name>
<gene>
    <name evidence="1" type="ORF">SCAR479_03993</name>
</gene>
<evidence type="ECO:0000313" key="1">
    <source>
        <dbReference type="EMBL" id="KAK9779126.1"/>
    </source>
</evidence>
<organism evidence="1 2">
    <name type="scientific">Seiridium cardinale</name>
    <dbReference type="NCBI Taxonomy" id="138064"/>
    <lineage>
        <taxon>Eukaryota</taxon>
        <taxon>Fungi</taxon>
        <taxon>Dikarya</taxon>
        <taxon>Ascomycota</taxon>
        <taxon>Pezizomycotina</taxon>
        <taxon>Sordariomycetes</taxon>
        <taxon>Xylariomycetidae</taxon>
        <taxon>Amphisphaeriales</taxon>
        <taxon>Sporocadaceae</taxon>
        <taxon>Seiridium</taxon>
    </lineage>
</organism>
<reference evidence="1 2" key="1">
    <citation type="submission" date="2024-02" db="EMBL/GenBank/DDBJ databases">
        <title>First draft genome assembly of two strains of Seiridium cardinale.</title>
        <authorList>
            <person name="Emiliani G."/>
            <person name="Scali E."/>
        </authorList>
    </citation>
    <scope>NUCLEOTIDE SEQUENCE [LARGE SCALE GENOMIC DNA]</scope>
    <source>
        <strain evidence="1 2">BM-138-000479</strain>
    </source>
</reference>
<protein>
    <submittedName>
        <fullName evidence="1">Uncharacterized protein</fullName>
    </submittedName>
</protein>
<evidence type="ECO:0000313" key="2">
    <source>
        <dbReference type="Proteomes" id="UP001465668"/>
    </source>
</evidence>
<comment type="caution">
    <text evidence="1">The sequence shown here is derived from an EMBL/GenBank/DDBJ whole genome shotgun (WGS) entry which is preliminary data.</text>
</comment>
<keyword evidence="2" id="KW-1185">Reference proteome</keyword>